<dbReference type="RefSeq" id="WP_341470343.1">
    <property type="nucleotide sequence ID" value="NZ_CP128400.1"/>
</dbReference>
<keyword evidence="2" id="KW-1003">Cell membrane</keyword>
<feature type="transmembrane region" description="Helical" evidence="6">
    <location>
        <begin position="210"/>
        <end position="232"/>
    </location>
</feature>
<feature type="transmembrane region" description="Helical" evidence="6">
    <location>
        <begin position="290"/>
        <end position="317"/>
    </location>
</feature>
<evidence type="ECO:0000256" key="6">
    <source>
        <dbReference type="SAM" id="Phobius"/>
    </source>
</evidence>
<protein>
    <submittedName>
        <fullName evidence="7">Flippase-like domain-containing protein</fullName>
    </submittedName>
</protein>
<dbReference type="Proteomes" id="UP001431572">
    <property type="component" value="Chromosome 2"/>
</dbReference>
<feature type="transmembrane region" description="Helical" evidence="6">
    <location>
        <begin position="153"/>
        <end position="173"/>
    </location>
</feature>
<dbReference type="AlphaFoldDB" id="A0A8T7M901"/>
<comment type="subcellular location">
    <subcellularLocation>
        <location evidence="1">Cell membrane</location>
        <topology evidence="1">Multi-pass membrane protein</topology>
    </subcellularLocation>
</comment>
<evidence type="ECO:0000256" key="4">
    <source>
        <dbReference type="ARBA" id="ARBA00022989"/>
    </source>
</evidence>
<dbReference type="Proteomes" id="UP000521676">
    <property type="component" value="Unassembled WGS sequence"/>
</dbReference>
<feature type="transmembrane region" description="Helical" evidence="6">
    <location>
        <begin position="41"/>
        <end position="59"/>
    </location>
</feature>
<sequence length="341" mass="37533">MEQLSKVRGKLFISMLLGILVWVLIAIIGDLNKTLDALKQFQWWVLIPILLCTFTNYVIRFLRQHYYLKVVGGGAEKITPLESAIVSFGSMSMAVTPGKLGEVLKSFLIQRLNGTPIMVTAPIVVAERFNDGLAMLVLSCTGFFVFDNDIFRLAMLLVFLGSLALFLLVQWRWLANKLLMALGRIGFLSKRIHHLQTFYDSSYRLFKPQVLVIALLMSIVGWLGECFAFYLVMLGLGQKADFDLLLACVFIMAAASLAGTLSFLPGGLGVADGSIGGLLALLVKGVTGGVAAAATFLIRLCTLWFGVLLGIAILFIFRERFQKPQNKQNESPETPSALEAL</sequence>
<keyword evidence="3 6" id="KW-0812">Transmembrane</keyword>
<name>A0A8T7M901_9CHLR</name>
<dbReference type="EMBL" id="CP128400">
    <property type="protein sequence ID" value="WJW68439.1"/>
    <property type="molecule type" value="Genomic_DNA"/>
</dbReference>
<reference evidence="8" key="2">
    <citation type="journal article" date="2024" name="Nature">
        <title>Anoxygenic phototroph of the Chloroflexota uses a type I reaction centre.</title>
        <authorList>
            <person name="Tsuji J.M."/>
            <person name="Shaw N.A."/>
            <person name="Nagashima S."/>
            <person name="Venkiteswaran J.J."/>
            <person name="Schiff S.L."/>
            <person name="Watanabe T."/>
            <person name="Fukui M."/>
            <person name="Hanada S."/>
            <person name="Tank M."/>
            <person name="Neufeld J.D."/>
        </authorList>
    </citation>
    <scope>NUCLEOTIDE SEQUENCE</scope>
    <source>
        <strain evidence="8">L227-S17</strain>
    </source>
</reference>
<feature type="transmembrane region" description="Helical" evidence="6">
    <location>
        <begin position="244"/>
        <end position="270"/>
    </location>
</feature>
<evidence type="ECO:0000313" key="7">
    <source>
        <dbReference type="EMBL" id="NWJ48506.1"/>
    </source>
</evidence>
<organism evidence="7 9">
    <name type="scientific">Candidatus Chlorohelix allophototropha</name>
    <dbReference type="NCBI Taxonomy" id="3003348"/>
    <lineage>
        <taxon>Bacteria</taxon>
        <taxon>Bacillati</taxon>
        <taxon>Chloroflexota</taxon>
        <taxon>Chloroflexia</taxon>
        <taxon>Candidatus Chloroheliales</taxon>
        <taxon>Candidatus Chloroheliaceae</taxon>
        <taxon>Candidatus Chlorohelix</taxon>
    </lineage>
</organism>
<dbReference type="PANTHER" id="PTHR39087:SF2">
    <property type="entry name" value="UPF0104 MEMBRANE PROTEIN MJ1595"/>
    <property type="match status" value="1"/>
</dbReference>
<evidence type="ECO:0000313" key="10">
    <source>
        <dbReference type="Proteomes" id="UP001431572"/>
    </source>
</evidence>
<dbReference type="NCBIfam" id="TIGR00374">
    <property type="entry name" value="flippase-like domain"/>
    <property type="match status" value="1"/>
</dbReference>
<dbReference type="InterPro" id="IPR022791">
    <property type="entry name" value="L-PG_synthase/AglD"/>
</dbReference>
<proteinExistence type="predicted"/>
<dbReference type="PANTHER" id="PTHR39087">
    <property type="entry name" value="UPF0104 MEMBRANE PROTEIN MJ1595"/>
    <property type="match status" value="1"/>
</dbReference>
<dbReference type="GO" id="GO:0005886">
    <property type="term" value="C:plasma membrane"/>
    <property type="evidence" value="ECO:0007669"/>
    <property type="project" value="UniProtKB-SubCell"/>
</dbReference>
<evidence type="ECO:0000256" key="1">
    <source>
        <dbReference type="ARBA" id="ARBA00004651"/>
    </source>
</evidence>
<accession>A0A8T7M901</accession>
<evidence type="ECO:0000256" key="2">
    <source>
        <dbReference type="ARBA" id="ARBA00022475"/>
    </source>
</evidence>
<feature type="transmembrane region" description="Helical" evidence="6">
    <location>
        <begin position="12"/>
        <end position="29"/>
    </location>
</feature>
<evidence type="ECO:0000313" key="9">
    <source>
        <dbReference type="Proteomes" id="UP000521676"/>
    </source>
</evidence>
<evidence type="ECO:0000313" key="8">
    <source>
        <dbReference type="EMBL" id="WJW68439.1"/>
    </source>
</evidence>
<keyword evidence="5 6" id="KW-0472">Membrane</keyword>
<keyword evidence="10" id="KW-1185">Reference proteome</keyword>
<evidence type="ECO:0000256" key="3">
    <source>
        <dbReference type="ARBA" id="ARBA00022692"/>
    </source>
</evidence>
<reference evidence="7 9" key="1">
    <citation type="submission" date="2020-06" db="EMBL/GenBank/DDBJ databases">
        <title>Anoxygenic phototrophic Chloroflexota member uses a Type I reaction center.</title>
        <authorList>
            <person name="Tsuji J.M."/>
            <person name="Shaw N.A."/>
            <person name="Nagashima S."/>
            <person name="Venkiteswaran J."/>
            <person name="Schiff S.L."/>
            <person name="Hanada S."/>
            <person name="Tank M."/>
            <person name="Neufeld J.D."/>
        </authorList>
    </citation>
    <scope>NUCLEOTIDE SEQUENCE [LARGE SCALE GENOMIC DNA]</scope>
    <source>
        <strain evidence="7">L227-S17</strain>
    </source>
</reference>
<keyword evidence="4 6" id="KW-1133">Transmembrane helix</keyword>
<evidence type="ECO:0000256" key="5">
    <source>
        <dbReference type="ARBA" id="ARBA00023136"/>
    </source>
</evidence>
<gene>
    <name evidence="7" type="ORF">HXX08_21830</name>
    <name evidence="8" type="ORF">OZ401_004050</name>
</gene>
<dbReference type="Pfam" id="PF03706">
    <property type="entry name" value="LPG_synthase_TM"/>
    <property type="match status" value="1"/>
</dbReference>
<dbReference type="EMBL" id="JACATZ010000003">
    <property type="protein sequence ID" value="NWJ48506.1"/>
    <property type="molecule type" value="Genomic_DNA"/>
</dbReference>